<keyword evidence="9" id="KW-0479">Metal-binding</keyword>
<dbReference type="Gene3D" id="1.25.40.10">
    <property type="entry name" value="Tetratricopeptide repeat domain"/>
    <property type="match status" value="2"/>
</dbReference>
<feature type="transmembrane region" description="Helical" evidence="18">
    <location>
        <begin position="400"/>
        <end position="419"/>
    </location>
</feature>
<dbReference type="InterPro" id="IPR050482">
    <property type="entry name" value="Sensor_HK_TwoCompSys"/>
</dbReference>
<feature type="repeat" description="TPR" evidence="16">
    <location>
        <begin position="181"/>
        <end position="214"/>
    </location>
</feature>
<dbReference type="PROSITE" id="PS50005">
    <property type="entry name" value="TPR"/>
    <property type="match status" value="2"/>
</dbReference>
<evidence type="ECO:0000259" key="19">
    <source>
        <dbReference type="PROSITE" id="PS50109"/>
    </source>
</evidence>
<evidence type="ECO:0000256" key="14">
    <source>
        <dbReference type="ARBA" id="ARBA00024827"/>
    </source>
</evidence>
<dbReference type="InterPro" id="IPR011712">
    <property type="entry name" value="Sig_transdc_His_kin_sub3_dim/P"/>
</dbReference>
<keyword evidence="7" id="KW-0963">Cytoplasm</keyword>
<evidence type="ECO:0000256" key="5">
    <source>
        <dbReference type="ARBA" id="ARBA00017322"/>
    </source>
</evidence>
<evidence type="ECO:0000256" key="12">
    <source>
        <dbReference type="ARBA" id="ARBA00023012"/>
    </source>
</evidence>
<comment type="cofactor">
    <cofactor evidence="2">
        <name>[4Fe-4S] cluster</name>
        <dbReference type="ChEBI" id="CHEBI:49883"/>
    </cofactor>
</comment>
<evidence type="ECO:0000256" key="3">
    <source>
        <dbReference type="ARBA" id="ARBA00004496"/>
    </source>
</evidence>
<evidence type="ECO:0000256" key="17">
    <source>
        <dbReference type="SAM" id="Coils"/>
    </source>
</evidence>
<reference evidence="20" key="1">
    <citation type="submission" date="2022-04" db="EMBL/GenBank/DDBJ databases">
        <authorList>
            <person name="Ren T."/>
        </authorList>
    </citation>
    <scope>NUCLEOTIDE SEQUENCE</scope>
    <source>
        <strain evidence="20">F63249</strain>
    </source>
</reference>
<dbReference type="Gene3D" id="1.20.5.1930">
    <property type="match status" value="1"/>
</dbReference>
<dbReference type="InterPro" id="IPR011990">
    <property type="entry name" value="TPR-like_helical_dom_sf"/>
</dbReference>
<evidence type="ECO:0000256" key="18">
    <source>
        <dbReference type="SAM" id="Phobius"/>
    </source>
</evidence>
<dbReference type="EC" id="2.7.13.3" evidence="4"/>
<gene>
    <name evidence="20" type="ORF">MUY34_11265</name>
</gene>
<evidence type="ECO:0000313" key="21">
    <source>
        <dbReference type="Proteomes" id="UP001203687"/>
    </source>
</evidence>
<evidence type="ECO:0000256" key="7">
    <source>
        <dbReference type="ARBA" id="ARBA00022490"/>
    </source>
</evidence>
<keyword evidence="16" id="KW-0802">TPR repeat</keyword>
<keyword evidence="18" id="KW-0472">Membrane</keyword>
<evidence type="ECO:0000313" key="20">
    <source>
        <dbReference type="EMBL" id="MCK8481206.1"/>
    </source>
</evidence>
<dbReference type="InterPro" id="IPR004358">
    <property type="entry name" value="Sig_transdc_His_kin-like_C"/>
</dbReference>
<dbReference type="InterPro" id="IPR036890">
    <property type="entry name" value="HATPase_C_sf"/>
</dbReference>
<accession>A0ABT0H9Y6</accession>
<comment type="subcellular location">
    <subcellularLocation>
        <location evidence="3">Cytoplasm</location>
    </subcellularLocation>
</comment>
<dbReference type="SUPFAM" id="SSF55874">
    <property type="entry name" value="ATPase domain of HSP90 chaperone/DNA topoisomerase II/histidine kinase"/>
    <property type="match status" value="1"/>
</dbReference>
<dbReference type="InterPro" id="IPR003594">
    <property type="entry name" value="HATPase_dom"/>
</dbReference>
<dbReference type="Pfam" id="PF02518">
    <property type="entry name" value="HATPase_c"/>
    <property type="match status" value="1"/>
</dbReference>
<keyword evidence="10 20" id="KW-0418">Kinase</keyword>
<keyword evidence="21" id="KW-1185">Reference proteome</keyword>
<name>A0ABT0H9Y6_9FLAO</name>
<comment type="caution">
    <text evidence="20">The sequence shown here is derived from an EMBL/GenBank/DDBJ whole genome shotgun (WGS) entry which is preliminary data.</text>
</comment>
<dbReference type="Proteomes" id="UP001203687">
    <property type="component" value="Unassembled WGS sequence"/>
</dbReference>
<dbReference type="PANTHER" id="PTHR24421">
    <property type="entry name" value="NITRATE/NITRITE SENSOR PROTEIN NARX-RELATED"/>
    <property type="match status" value="1"/>
</dbReference>
<dbReference type="Pfam" id="PF07730">
    <property type="entry name" value="HisKA_3"/>
    <property type="match status" value="1"/>
</dbReference>
<evidence type="ECO:0000256" key="9">
    <source>
        <dbReference type="ARBA" id="ARBA00022723"/>
    </source>
</evidence>
<evidence type="ECO:0000256" key="10">
    <source>
        <dbReference type="ARBA" id="ARBA00022777"/>
    </source>
</evidence>
<dbReference type="EMBL" id="JALPQF010000010">
    <property type="protein sequence ID" value="MCK8481206.1"/>
    <property type="molecule type" value="Genomic_DNA"/>
</dbReference>
<feature type="repeat" description="TPR" evidence="16">
    <location>
        <begin position="218"/>
        <end position="251"/>
    </location>
</feature>
<evidence type="ECO:0000256" key="6">
    <source>
        <dbReference type="ARBA" id="ARBA00022485"/>
    </source>
</evidence>
<dbReference type="PRINTS" id="PR00344">
    <property type="entry name" value="BCTRLSENSOR"/>
</dbReference>
<sequence length="656" mass="76464">MQSCTKNEKEADLIKFKIQNDSINTWLKQSKDDSYSLEKRKELLNKCYQNIKSSEIDTLLPRSLSVLAYQYLKLGDTILFKKRNQEALLIASKAKDSFALGDIYWNYASYYNKLQEYDSAYYHFDLSYNYFDKSGFIFEAAKTQYGMAFIKGRYKDYSGSEVLIFKAIDKFEKINSPKSLFSCYNHLGTLQNDIYEYDKSLFYYNKALEYKENKTQYAAIENNIGNTYLKKGDYAKAIDHFNNVLNIKNLKSTNTIHYARVLSNKAYAKLLKKDTLNIEKEFHEALHIRDSLNNKGGIIISKIHLAHFFAYKQDTIAAINSAKAANALAKELKNSRDYLESLNLLAKLDTQHISEYLKNHIRYSDSIQIVDRKIQNKFTRIAYETDEYIQETKRLSRQKIWILLSSFGLISILSLLYFIKVEKSKNEKLLFENKEQKANEQIYLIALKQQEKLEVEKIKERNRIAEELHDGILGKLFGTRIGLGFLDIEANNEIKEQYQLFLDELQDIEKEIREVSHRLSDNIDSTQISFTKIVNQLIINNSKIGSFEYELSFDENIDWRKINEQIKVNLYKILQEALQNIIKYASAKHVSVIFFTSDDEDLEITIQDDGIGFNIKQKKKGIGLKNMKSRIKKLNGSFNIYSEYGNGTTIKILIPI</sequence>
<dbReference type="Gene3D" id="3.30.565.10">
    <property type="entry name" value="Histidine kinase-like ATPase, C-terminal domain"/>
    <property type="match status" value="1"/>
</dbReference>
<evidence type="ECO:0000256" key="15">
    <source>
        <dbReference type="ARBA" id="ARBA00030800"/>
    </source>
</evidence>
<evidence type="ECO:0000256" key="11">
    <source>
        <dbReference type="ARBA" id="ARBA00023004"/>
    </source>
</evidence>
<dbReference type="InterPro" id="IPR005467">
    <property type="entry name" value="His_kinase_dom"/>
</dbReference>
<dbReference type="GO" id="GO:0016301">
    <property type="term" value="F:kinase activity"/>
    <property type="evidence" value="ECO:0007669"/>
    <property type="project" value="UniProtKB-KW"/>
</dbReference>
<feature type="coiled-coil region" evidence="17">
    <location>
        <begin position="421"/>
        <end position="518"/>
    </location>
</feature>
<dbReference type="SMART" id="SM00028">
    <property type="entry name" value="TPR"/>
    <property type="match status" value="3"/>
</dbReference>
<comment type="catalytic activity">
    <reaction evidence="1">
        <text>ATP + protein L-histidine = ADP + protein N-phospho-L-histidine.</text>
        <dbReference type="EC" id="2.7.13.3"/>
    </reaction>
</comment>
<evidence type="ECO:0000256" key="1">
    <source>
        <dbReference type="ARBA" id="ARBA00000085"/>
    </source>
</evidence>
<dbReference type="InterPro" id="IPR019734">
    <property type="entry name" value="TPR_rpt"/>
</dbReference>
<dbReference type="SUPFAM" id="SSF48452">
    <property type="entry name" value="TPR-like"/>
    <property type="match status" value="1"/>
</dbReference>
<evidence type="ECO:0000256" key="16">
    <source>
        <dbReference type="PROSITE-ProRule" id="PRU00339"/>
    </source>
</evidence>
<evidence type="ECO:0000256" key="4">
    <source>
        <dbReference type="ARBA" id="ARBA00012438"/>
    </source>
</evidence>
<keyword evidence="18" id="KW-1133">Transmembrane helix</keyword>
<protein>
    <recommendedName>
        <fullName evidence="5">Oxygen sensor histidine kinase NreB</fullName>
        <ecNumber evidence="4">2.7.13.3</ecNumber>
    </recommendedName>
    <alternativeName>
        <fullName evidence="15">Nitrogen regulation protein B</fullName>
    </alternativeName>
</protein>
<evidence type="ECO:0000256" key="2">
    <source>
        <dbReference type="ARBA" id="ARBA00001966"/>
    </source>
</evidence>
<feature type="domain" description="Histidine kinase" evidence="19">
    <location>
        <begin position="570"/>
        <end position="656"/>
    </location>
</feature>
<proteinExistence type="predicted"/>
<keyword evidence="8" id="KW-0808">Transferase</keyword>
<dbReference type="PROSITE" id="PS50109">
    <property type="entry name" value="HIS_KIN"/>
    <property type="match status" value="1"/>
</dbReference>
<dbReference type="CDD" id="cd16917">
    <property type="entry name" value="HATPase_UhpB-NarQ-NarX-like"/>
    <property type="match status" value="1"/>
</dbReference>
<keyword evidence="6" id="KW-0004">4Fe-4S</keyword>
<organism evidence="20 21">
    <name type="scientific">Psychroserpens algicola</name>
    <dbReference type="NCBI Taxonomy" id="1719034"/>
    <lineage>
        <taxon>Bacteria</taxon>
        <taxon>Pseudomonadati</taxon>
        <taxon>Bacteroidota</taxon>
        <taxon>Flavobacteriia</taxon>
        <taxon>Flavobacteriales</taxon>
        <taxon>Flavobacteriaceae</taxon>
        <taxon>Psychroserpens</taxon>
    </lineage>
</organism>
<evidence type="ECO:0000256" key="13">
    <source>
        <dbReference type="ARBA" id="ARBA00023014"/>
    </source>
</evidence>
<keyword evidence="18" id="KW-0812">Transmembrane</keyword>
<dbReference type="SMART" id="SM00387">
    <property type="entry name" value="HATPase_c"/>
    <property type="match status" value="1"/>
</dbReference>
<keyword evidence="11" id="KW-0408">Iron</keyword>
<evidence type="ECO:0000256" key="8">
    <source>
        <dbReference type="ARBA" id="ARBA00022679"/>
    </source>
</evidence>
<keyword evidence="13" id="KW-0411">Iron-sulfur</keyword>
<keyword evidence="12" id="KW-0902">Two-component regulatory system</keyword>
<comment type="function">
    <text evidence="14">Member of the two-component regulatory system NreB/NreC involved in the control of dissimilatory nitrate/nitrite reduction in response to oxygen. NreB functions as a direct oxygen sensor histidine kinase which is autophosphorylated, in the absence of oxygen, probably at the conserved histidine residue, and transfers its phosphate group probably to a conserved aspartate residue of NreC. NreB/NreC activates the expression of the nitrate (narGHJI) and nitrite (nir) reductase operons, as well as the putative nitrate transporter gene narT.</text>
</comment>
<keyword evidence="17" id="KW-0175">Coiled coil</keyword>